<keyword evidence="3" id="KW-1185">Reference proteome</keyword>
<feature type="signal peptide" evidence="1">
    <location>
        <begin position="1"/>
        <end position="25"/>
    </location>
</feature>
<organism evidence="2 3">
    <name type="scientific">Streptacidiphilus cavernicola</name>
    <dbReference type="NCBI Taxonomy" id="3342716"/>
    <lineage>
        <taxon>Bacteria</taxon>
        <taxon>Bacillati</taxon>
        <taxon>Actinomycetota</taxon>
        <taxon>Actinomycetes</taxon>
        <taxon>Kitasatosporales</taxon>
        <taxon>Streptomycetaceae</taxon>
        <taxon>Streptacidiphilus</taxon>
    </lineage>
</organism>
<evidence type="ECO:0000256" key="1">
    <source>
        <dbReference type="SAM" id="SignalP"/>
    </source>
</evidence>
<dbReference type="Proteomes" id="UP001592528">
    <property type="component" value="Unassembled WGS sequence"/>
</dbReference>
<sequence length="121" mass="11984">MIKKVLAGTALAVSATVAATGPAFATTGMGAETHESAAQAISSYRMSGDTAGGEGTYGNHFGDTLVGSQDGVINNNGAPFVFVDLRCAVPNATGVGATFGNKNSCNEAPVDQFQKGGILGG</sequence>
<feature type="chain" id="PRO_5046988184" evidence="1">
    <location>
        <begin position="26"/>
        <end position="121"/>
    </location>
</feature>
<keyword evidence="1" id="KW-0732">Signal</keyword>
<name>A0ABV6UPN6_9ACTN</name>
<gene>
    <name evidence="2" type="ORF">ACEZDJ_19240</name>
</gene>
<accession>A0ABV6UPN6</accession>
<evidence type="ECO:0000313" key="3">
    <source>
        <dbReference type="Proteomes" id="UP001592528"/>
    </source>
</evidence>
<protein>
    <submittedName>
        <fullName evidence="2">Uncharacterized protein</fullName>
    </submittedName>
</protein>
<evidence type="ECO:0000313" key="2">
    <source>
        <dbReference type="EMBL" id="MFC1403427.1"/>
    </source>
</evidence>
<comment type="caution">
    <text evidence="2">The sequence shown here is derived from an EMBL/GenBank/DDBJ whole genome shotgun (WGS) entry which is preliminary data.</text>
</comment>
<reference evidence="2 3" key="1">
    <citation type="submission" date="2024-09" db="EMBL/GenBank/DDBJ databases">
        <authorList>
            <person name="Lee S.D."/>
        </authorList>
    </citation>
    <scope>NUCLEOTIDE SEQUENCE [LARGE SCALE GENOMIC DNA]</scope>
    <source>
        <strain evidence="2 3">N1-5</strain>
    </source>
</reference>
<dbReference type="EMBL" id="JBHEZZ010000010">
    <property type="protein sequence ID" value="MFC1403427.1"/>
    <property type="molecule type" value="Genomic_DNA"/>
</dbReference>
<dbReference type="RefSeq" id="WP_030255047.1">
    <property type="nucleotide sequence ID" value="NZ_JBHEZZ010000010.1"/>
</dbReference>
<proteinExistence type="predicted"/>